<feature type="transmembrane region" description="Helical" evidence="12">
    <location>
        <begin position="158"/>
        <end position="176"/>
    </location>
</feature>
<evidence type="ECO:0000313" key="15">
    <source>
        <dbReference type="Proteomes" id="UP000284416"/>
    </source>
</evidence>
<keyword evidence="15" id="KW-1185">Reference proteome</keyword>
<dbReference type="Pfam" id="PF02163">
    <property type="entry name" value="Peptidase_M50"/>
    <property type="match status" value="2"/>
</dbReference>
<accession>A0A417YU04</accession>
<keyword evidence="5 12" id="KW-0812">Transmembrane</keyword>
<evidence type="ECO:0000256" key="7">
    <source>
        <dbReference type="ARBA" id="ARBA00022801"/>
    </source>
</evidence>
<dbReference type="InterPro" id="IPR008915">
    <property type="entry name" value="Peptidase_M50"/>
</dbReference>
<reference evidence="14 15" key="1">
    <citation type="journal article" date="2017" name="Int. J. Syst. Evol. Microbiol.">
        <title>Bacillus notoginsengisoli sp. nov., a novel bacterium isolated from the rhizosphere of Panax notoginseng.</title>
        <authorList>
            <person name="Zhang M.Y."/>
            <person name="Cheng J."/>
            <person name="Cai Y."/>
            <person name="Zhang T.Y."/>
            <person name="Wu Y.Y."/>
            <person name="Manikprabhu D."/>
            <person name="Li W.J."/>
            <person name="Zhang Y.X."/>
        </authorList>
    </citation>
    <scope>NUCLEOTIDE SEQUENCE [LARGE SCALE GENOMIC DNA]</scope>
    <source>
        <strain evidence="14 15">JCM 30743</strain>
    </source>
</reference>
<keyword evidence="4" id="KW-0645">Protease</keyword>
<feature type="domain" description="Peptidase M50" evidence="13">
    <location>
        <begin position="116"/>
        <end position="168"/>
    </location>
</feature>
<comment type="caution">
    <text evidence="14">The sequence shown here is derived from an EMBL/GenBank/DDBJ whole genome shotgun (WGS) entry which is preliminary data.</text>
</comment>
<evidence type="ECO:0000256" key="12">
    <source>
        <dbReference type="SAM" id="Phobius"/>
    </source>
</evidence>
<evidence type="ECO:0000256" key="6">
    <source>
        <dbReference type="ARBA" id="ARBA00022723"/>
    </source>
</evidence>
<evidence type="ECO:0000256" key="5">
    <source>
        <dbReference type="ARBA" id="ARBA00022692"/>
    </source>
</evidence>
<dbReference type="RefSeq" id="WP_118920745.1">
    <property type="nucleotide sequence ID" value="NZ_QWEG01000006.1"/>
</dbReference>
<evidence type="ECO:0000256" key="11">
    <source>
        <dbReference type="ARBA" id="ARBA00023136"/>
    </source>
</evidence>
<protein>
    <submittedName>
        <fullName evidence="14">Stage IV sporulation protein FB</fullName>
    </submittedName>
</protein>
<proteinExistence type="inferred from homology"/>
<gene>
    <name evidence="14" type="ORF">D1B31_10535</name>
</gene>
<evidence type="ECO:0000256" key="8">
    <source>
        <dbReference type="ARBA" id="ARBA00022833"/>
    </source>
</evidence>
<dbReference type="GO" id="GO:0008237">
    <property type="term" value="F:metallopeptidase activity"/>
    <property type="evidence" value="ECO:0007669"/>
    <property type="project" value="UniProtKB-KW"/>
</dbReference>
<dbReference type="AlphaFoldDB" id="A0A417YU04"/>
<evidence type="ECO:0000256" key="1">
    <source>
        <dbReference type="ARBA" id="ARBA00001947"/>
    </source>
</evidence>
<dbReference type="Proteomes" id="UP000284416">
    <property type="component" value="Unassembled WGS sequence"/>
</dbReference>
<keyword evidence="10" id="KW-0482">Metalloprotease</keyword>
<feature type="transmembrane region" description="Helical" evidence="12">
    <location>
        <begin position="124"/>
        <end position="146"/>
    </location>
</feature>
<feature type="transmembrane region" description="Helical" evidence="12">
    <location>
        <begin position="84"/>
        <end position="104"/>
    </location>
</feature>
<dbReference type="GO" id="GO:0046872">
    <property type="term" value="F:metal ion binding"/>
    <property type="evidence" value="ECO:0007669"/>
    <property type="project" value="UniProtKB-KW"/>
</dbReference>
<feature type="transmembrane region" description="Helical" evidence="12">
    <location>
        <begin position="182"/>
        <end position="199"/>
    </location>
</feature>
<dbReference type="GO" id="GO:0016020">
    <property type="term" value="C:membrane"/>
    <property type="evidence" value="ECO:0007669"/>
    <property type="project" value="UniProtKB-SubCell"/>
</dbReference>
<feature type="transmembrane region" description="Helical" evidence="12">
    <location>
        <begin position="35"/>
        <end position="56"/>
    </location>
</feature>
<evidence type="ECO:0000256" key="2">
    <source>
        <dbReference type="ARBA" id="ARBA00004141"/>
    </source>
</evidence>
<dbReference type="PANTHER" id="PTHR39188">
    <property type="entry name" value="MEMBRANE-ASSOCIATED ZINC METALLOPROTEASE M50B"/>
    <property type="match status" value="1"/>
</dbReference>
<comment type="subcellular location">
    <subcellularLocation>
        <location evidence="2">Membrane</location>
        <topology evidence="2">Multi-pass membrane protein</topology>
    </subcellularLocation>
</comment>
<evidence type="ECO:0000256" key="3">
    <source>
        <dbReference type="ARBA" id="ARBA00007931"/>
    </source>
</evidence>
<keyword evidence="11 12" id="KW-0472">Membrane</keyword>
<sequence length="289" mass="33036">MTKAASLLKLIHIHPLLWLAAATAALTAHFLELCMLLAIIFIHEIGHAAAALFFSWRIKRISFLPFGGVAEMDEHGNRPMKEELIVILAGPVQHLWLMAAAYVLQVNGLIPESAYLLFMKYNLMILAFNLFPIWPLDGGKLLFLLLSAWKPFPEAHEWTLICSFAFLTLFAALTLATAPLHLNIWVIAGFLYFTLFFEWKQRQFVFMRFLLERYYGNKEESLAALKPIRADESEGIIRVLAKFRRGCKHSILVESDEGEKGILDENELLHYVFAEKKMNGKVGDLFYAY</sequence>
<evidence type="ECO:0000256" key="9">
    <source>
        <dbReference type="ARBA" id="ARBA00022989"/>
    </source>
</evidence>
<dbReference type="OrthoDB" id="166377at2"/>
<evidence type="ECO:0000256" key="4">
    <source>
        <dbReference type="ARBA" id="ARBA00022670"/>
    </source>
</evidence>
<keyword evidence="9 12" id="KW-1133">Transmembrane helix</keyword>
<dbReference type="PANTHER" id="PTHR39188:SF3">
    <property type="entry name" value="STAGE IV SPORULATION PROTEIN FB"/>
    <property type="match status" value="1"/>
</dbReference>
<evidence type="ECO:0000256" key="10">
    <source>
        <dbReference type="ARBA" id="ARBA00023049"/>
    </source>
</evidence>
<comment type="cofactor">
    <cofactor evidence="1">
        <name>Zn(2+)</name>
        <dbReference type="ChEBI" id="CHEBI:29105"/>
    </cofactor>
</comment>
<dbReference type="GO" id="GO:0006508">
    <property type="term" value="P:proteolysis"/>
    <property type="evidence" value="ECO:0007669"/>
    <property type="project" value="UniProtKB-KW"/>
</dbReference>
<dbReference type="EMBL" id="QWEG01000006">
    <property type="protein sequence ID" value="RHW40628.1"/>
    <property type="molecule type" value="Genomic_DNA"/>
</dbReference>
<evidence type="ECO:0000313" key="14">
    <source>
        <dbReference type="EMBL" id="RHW40628.1"/>
    </source>
</evidence>
<dbReference type="CDD" id="cd06161">
    <property type="entry name" value="S2P-M50_SpoIVFB"/>
    <property type="match status" value="1"/>
</dbReference>
<comment type="similarity">
    <text evidence="3">Belongs to the peptidase M50B family.</text>
</comment>
<organism evidence="14 15">
    <name type="scientific">Neobacillus notoginsengisoli</name>
    <dbReference type="NCBI Taxonomy" id="1578198"/>
    <lineage>
        <taxon>Bacteria</taxon>
        <taxon>Bacillati</taxon>
        <taxon>Bacillota</taxon>
        <taxon>Bacilli</taxon>
        <taxon>Bacillales</taxon>
        <taxon>Bacillaceae</taxon>
        <taxon>Neobacillus</taxon>
    </lineage>
</organism>
<keyword evidence="6" id="KW-0479">Metal-binding</keyword>
<evidence type="ECO:0000259" key="13">
    <source>
        <dbReference type="Pfam" id="PF02163"/>
    </source>
</evidence>
<feature type="domain" description="Peptidase M50" evidence="13">
    <location>
        <begin position="33"/>
        <end position="105"/>
    </location>
</feature>
<keyword evidence="7" id="KW-0378">Hydrolase</keyword>
<keyword evidence="8" id="KW-0862">Zinc</keyword>
<name>A0A417YU04_9BACI</name>